<dbReference type="RefSeq" id="WP_203960569.1">
    <property type="nucleotide sequence ID" value="NZ_AP023355.1"/>
</dbReference>
<keyword evidence="2" id="KW-1185">Reference proteome</keyword>
<evidence type="ECO:0000313" key="1">
    <source>
        <dbReference type="EMBL" id="BCJ33722.1"/>
    </source>
</evidence>
<reference evidence="1 2" key="1">
    <citation type="submission" date="2020-08" db="EMBL/GenBank/DDBJ databases">
        <title>Whole genome shotgun sequence of Actinocatenispora thailandica NBRC 105041.</title>
        <authorList>
            <person name="Komaki H."/>
            <person name="Tamura T."/>
        </authorList>
    </citation>
    <scope>NUCLEOTIDE SEQUENCE [LARGE SCALE GENOMIC DNA]</scope>
    <source>
        <strain evidence="1 2">NBRC 105041</strain>
    </source>
</reference>
<dbReference type="Proteomes" id="UP000611640">
    <property type="component" value="Chromosome"/>
</dbReference>
<organism evidence="1 2">
    <name type="scientific">Actinocatenispora thailandica</name>
    <dbReference type="NCBI Taxonomy" id="227318"/>
    <lineage>
        <taxon>Bacteria</taxon>
        <taxon>Bacillati</taxon>
        <taxon>Actinomycetota</taxon>
        <taxon>Actinomycetes</taxon>
        <taxon>Micromonosporales</taxon>
        <taxon>Micromonosporaceae</taxon>
        <taxon>Actinocatenispora</taxon>
    </lineage>
</organism>
<dbReference type="KEGG" id="atl:Athai_12250"/>
<evidence type="ECO:0000313" key="2">
    <source>
        <dbReference type="Proteomes" id="UP000611640"/>
    </source>
</evidence>
<dbReference type="AlphaFoldDB" id="A0A7R7DLT0"/>
<gene>
    <name evidence="1" type="ORF">Athai_12250</name>
</gene>
<dbReference type="EMBL" id="AP023355">
    <property type="protein sequence ID" value="BCJ33722.1"/>
    <property type="molecule type" value="Genomic_DNA"/>
</dbReference>
<sequence length="135" mass="14408">MTEVVRLRTVVDVDAAGSSHRNLSATARHEAVLDDGRRVLLLDDRGWGASGPPGIWAATSVADIEDTARMVVGPDEPSAGHTATDMAADHWAHLAALLHRSGVTVDADRLARLPHDVVLSDRLRARLRAGPANSR</sequence>
<protein>
    <submittedName>
        <fullName evidence="1">Uncharacterized protein</fullName>
    </submittedName>
</protein>
<accession>A0A7R7DLT0</accession>
<proteinExistence type="predicted"/>
<name>A0A7R7DLT0_9ACTN</name>